<dbReference type="CDD" id="cd14014">
    <property type="entry name" value="STKc_PknB_like"/>
    <property type="match status" value="1"/>
</dbReference>
<dbReference type="GO" id="GO:0010506">
    <property type="term" value="P:regulation of autophagy"/>
    <property type="evidence" value="ECO:0007669"/>
    <property type="project" value="InterPro"/>
</dbReference>
<dbReference type="PROSITE" id="PS00108">
    <property type="entry name" value="PROTEIN_KINASE_ST"/>
    <property type="match status" value="1"/>
</dbReference>
<evidence type="ECO:0000256" key="3">
    <source>
        <dbReference type="ARBA" id="ARBA00022777"/>
    </source>
</evidence>
<keyword evidence="1" id="KW-0808">Transferase</keyword>
<keyword evidence="10" id="KW-1185">Reference proteome</keyword>
<organism evidence="9 10">
    <name type="scientific">Pseudocohnilembus persalinus</name>
    <name type="common">Ciliate</name>
    <dbReference type="NCBI Taxonomy" id="266149"/>
    <lineage>
        <taxon>Eukaryota</taxon>
        <taxon>Sar</taxon>
        <taxon>Alveolata</taxon>
        <taxon>Ciliophora</taxon>
        <taxon>Intramacronucleata</taxon>
        <taxon>Oligohymenophorea</taxon>
        <taxon>Scuticociliatia</taxon>
        <taxon>Philasterida</taxon>
        <taxon>Pseudocohnilembidae</taxon>
        <taxon>Pseudocohnilembus</taxon>
    </lineage>
</organism>
<dbReference type="Pfam" id="PF00069">
    <property type="entry name" value="Pkinase"/>
    <property type="match status" value="1"/>
</dbReference>
<dbReference type="GO" id="GO:0005524">
    <property type="term" value="F:ATP binding"/>
    <property type="evidence" value="ECO:0007669"/>
    <property type="project" value="UniProtKB-UniRule"/>
</dbReference>
<name>A0A0V0R4Y7_PSEPJ</name>
<dbReference type="SMART" id="SM00220">
    <property type="entry name" value="S_TKc"/>
    <property type="match status" value="1"/>
</dbReference>
<dbReference type="GO" id="GO:0005829">
    <property type="term" value="C:cytosol"/>
    <property type="evidence" value="ECO:0007669"/>
    <property type="project" value="TreeGrafter"/>
</dbReference>
<dbReference type="PROSITE" id="PS00107">
    <property type="entry name" value="PROTEIN_KINASE_ATP"/>
    <property type="match status" value="1"/>
</dbReference>
<dbReference type="InParanoid" id="A0A0V0R4Y7"/>
<dbReference type="InterPro" id="IPR008271">
    <property type="entry name" value="Ser/Thr_kinase_AS"/>
</dbReference>
<keyword evidence="7" id="KW-1133">Transmembrane helix</keyword>
<dbReference type="PANTHER" id="PTHR24348:SF22">
    <property type="entry name" value="NON-SPECIFIC SERINE_THREONINE PROTEIN KINASE"/>
    <property type="match status" value="1"/>
</dbReference>
<keyword evidence="7" id="KW-0472">Membrane</keyword>
<dbReference type="PROSITE" id="PS50011">
    <property type="entry name" value="PROTEIN_KINASE_DOM"/>
    <property type="match status" value="1"/>
</dbReference>
<feature type="region of interest" description="Disordered" evidence="6">
    <location>
        <begin position="378"/>
        <end position="422"/>
    </location>
</feature>
<gene>
    <name evidence="9" type="ORF">PPERSA_12294</name>
</gene>
<proteinExistence type="predicted"/>
<evidence type="ECO:0000256" key="1">
    <source>
        <dbReference type="ARBA" id="ARBA00022679"/>
    </source>
</evidence>
<evidence type="ECO:0000256" key="5">
    <source>
        <dbReference type="PROSITE-ProRule" id="PRU10141"/>
    </source>
</evidence>
<dbReference type="GO" id="GO:0000407">
    <property type="term" value="C:phagophore assembly site"/>
    <property type="evidence" value="ECO:0007669"/>
    <property type="project" value="TreeGrafter"/>
</dbReference>
<keyword evidence="3 9" id="KW-0418">Kinase</keyword>
<dbReference type="InterPro" id="IPR045269">
    <property type="entry name" value="Atg1-like"/>
</dbReference>
<keyword evidence="4 5" id="KW-0067">ATP-binding</keyword>
<feature type="domain" description="Protein kinase" evidence="8">
    <location>
        <begin position="20"/>
        <end position="335"/>
    </location>
</feature>
<dbReference type="InterPro" id="IPR017441">
    <property type="entry name" value="Protein_kinase_ATP_BS"/>
</dbReference>
<evidence type="ECO:0000313" key="10">
    <source>
        <dbReference type="Proteomes" id="UP000054937"/>
    </source>
</evidence>
<feature type="transmembrane region" description="Helical" evidence="7">
    <location>
        <begin position="232"/>
        <end position="255"/>
    </location>
</feature>
<dbReference type="InterPro" id="IPR000719">
    <property type="entry name" value="Prot_kinase_dom"/>
</dbReference>
<evidence type="ECO:0000259" key="8">
    <source>
        <dbReference type="PROSITE" id="PS50011"/>
    </source>
</evidence>
<dbReference type="GO" id="GO:0000045">
    <property type="term" value="P:autophagosome assembly"/>
    <property type="evidence" value="ECO:0007669"/>
    <property type="project" value="TreeGrafter"/>
</dbReference>
<evidence type="ECO:0000256" key="2">
    <source>
        <dbReference type="ARBA" id="ARBA00022741"/>
    </source>
</evidence>
<keyword evidence="2 5" id="KW-0547">Nucleotide-binding</keyword>
<dbReference type="GO" id="GO:0004674">
    <property type="term" value="F:protein serine/threonine kinase activity"/>
    <property type="evidence" value="ECO:0007669"/>
    <property type="project" value="InterPro"/>
</dbReference>
<feature type="compositionally biased region" description="Acidic residues" evidence="6">
    <location>
        <begin position="378"/>
        <end position="398"/>
    </location>
</feature>
<dbReference type="GO" id="GO:0005776">
    <property type="term" value="C:autophagosome"/>
    <property type="evidence" value="ECO:0007669"/>
    <property type="project" value="TreeGrafter"/>
</dbReference>
<dbReference type="Gene3D" id="1.10.510.10">
    <property type="entry name" value="Transferase(Phosphotransferase) domain 1"/>
    <property type="match status" value="1"/>
</dbReference>
<reference evidence="9 10" key="1">
    <citation type="journal article" date="2015" name="Sci. Rep.">
        <title>Genome of the facultative scuticociliatosis pathogen Pseudocohnilembus persalinus provides insight into its virulence through horizontal gene transfer.</title>
        <authorList>
            <person name="Xiong J."/>
            <person name="Wang G."/>
            <person name="Cheng J."/>
            <person name="Tian M."/>
            <person name="Pan X."/>
            <person name="Warren A."/>
            <person name="Jiang C."/>
            <person name="Yuan D."/>
            <person name="Miao W."/>
        </authorList>
    </citation>
    <scope>NUCLEOTIDE SEQUENCE [LARGE SCALE GENOMIC DNA]</scope>
    <source>
        <strain evidence="9">36N120E</strain>
    </source>
</reference>
<evidence type="ECO:0000256" key="4">
    <source>
        <dbReference type="ARBA" id="ARBA00022840"/>
    </source>
</evidence>
<comment type="caution">
    <text evidence="9">The sequence shown here is derived from an EMBL/GenBank/DDBJ whole genome shotgun (WGS) entry which is preliminary data.</text>
</comment>
<sequence length="636" mass="75106">MDQSSIQAQNWSNLTKIKNYELIQELGSGGFGIVYKCREEQTGEIYALKGLKINQKISKKRFEILKKSLLQEGELMKKLKNENIVHVKEIFIDQFCGIQMPFLIMEYCDDSLSNYISNKLKNQKGISEEEAMILFSQVLNGMRYLHSQKIMHKDIKTQNILIKNNVAKITDFGLSEAIEGTFIESKKGLGNGTLTHMAPEMLSEYIKTIENKLDNSTTIKWKIMEINYKIDIWALGIVLFRLLVGVLPFVIYANFNNSYDLFKAQYEQIEQLCSPEFDFDKTINFLKQQSKKYNKKINFNMTQLPDKYKDLFKNIFQIIQFKRFSYPDLFKHEAIKPYISNLQEINKLYTKAPSLLHLNSKIYNEIDFQELKLDENDIDISGENNSSDDELKDDDDNDNNNYIKKNSINGNGKNNSNNNLSSENQLHCEDQKLDYYLEEIQYIPEEQYEVKEIKKFINNTIDIDVEQELDQAQQKNKLPIFIDNLPIDLKLPLRNDTIYIHNCLFQCALQNQEEADNQQFHVRSRNRKQLQLIEKLNFAAIGYLKDSLQILMMGYIFNIFDVKNCEINLELFNNYRIEQTRINKSSNQFELFITWINSLKREQIFKIIYELQLKYMKPQIYQKLKSYQYLQNKFSE</sequence>
<evidence type="ECO:0000313" key="9">
    <source>
        <dbReference type="EMBL" id="KRX09551.1"/>
    </source>
</evidence>
<feature type="compositionally biased region" description="Low complexity" evidence="6">
    <location>
        <begin position="399"/>
        <end position="422"/>
    </location>
</feature>
<dbReference type="InterPro" id="IPR011009">
    <property type="entry name" value="Kinase-like_dom_sf"/>
</dbReference>
<dbReference type="AlphaFoldDB" id="A0A0V0R4Y7"/>
<feature type="binding site" evidence="5">
    <location>
        <position position="49"/>
    </location>
    <ligand>
        <name>ATP</name>
        <dbReference type="ChEBI" id="CHEBI:30616"/>
    </ligand>
</feature>
<dbReference type="GO" id="GO:0016020">
    <property type="term" value="C:membrane"/>
    <property type="evidence" value="ECO:0007669"/>
    <property type="project" value="TreeGrafter"/>
</dbReference>
<evidence type="ECO:0000256" key="6">
    <source>
        <dbReference type="SAM" id="MobiDB-lite"/>
    </source>
</evidence>
<accession>A0A0V0R4Y7</accession>
<protein>
    <submittedName>
        <fullName evidence="9">Protein kinase-like domain</fullName>
    </submittedName>
</protein>
<keyword evidence="7" id="KW-0812">Transmembrane</keyword>
<evidence type="ECO:0000256" key="7">
    <source>
        <dbReference type="SAM" id="Phobius"/>
    </source>
</evidence>
<dbReference type="SUPFAM" id="SSF56112">
    <property type="entry name" value="Protein kinase-like (PK-like)"/>
    <property type="match status" value="1"/>
</dbReference>
<dbReference type="EMBL" id="LDAU01000048">
    <property type="protein sequence ID" value="KRX09551.1"/>
    <property type="molecule type" value="Genomic_DNA"/>
</dbReference>
<dbReference type="PANTHER" id="PTHR24348">
    <property type="entry name" value="SERINE/THREONINE-PROTEIN KINASE UNC-51-RELATED"/>
    <property type="match status" value="1"/>
</dbReference>
<dbReference type="Proteomes" id="UP000054937">
    <property type="component" value="Unassembled WGS sequence"/>
</dbReference>